<dbReference type="Proteomes" id="UP000295008">
    <property type="component" value="Unassembled WGS sequence"/>
</dbReference>
<sequence>MFLDEPNRVEDLQDDIVRAVLRRDQRIGMFSNQLKTDRPRYAKNISYTLMSRETIAAHNEWLARRAGRLVPFWFPSWQMDIALARDIEPGQSSMRIEHMGYTQNYLPSRGRRRIILFLRGGGYLTEYIMTATDNGDGTESLYFSSPFGERIAMDDVIMTSFVYLVRLDTDQIARRWETQSIMTVSFPVVEVVGEAEEIE</sequence>
<proteinExistence type="predicted"/>
<comment type="caution">
    <text evidence="1">The sequence shown here is derived from an EMBL/GenBank/DDBJ whole genome shotgun (WGS) entry which is preliminary data.</text>
</comment>
<gene>
    <name evidence="1" type="ORF">EDC14_1004187</name>
</gene>
<evidence type="ECO:0000313" key="2">
    <source>
        <dbReference type="Proteomes" id="UP000295008"/>
    </source>
</evidence>
<dbReference type="EMBL" id="SLUN01000004">
    <property type="protein sequence ID" value="TCL74249.1"/>
    <property type="molecule type" value="Genomic_DNA"/>
</dbReference>
<dbReference type="AlphaFoldDB" id="A0A4R1S542"/>
<organism evidence="1 2">
    <name type="scientific">Hydrogenispora ethanolica</name>
    <dbReference type="NCBI Taxonomy" id="1082276"/>
    <lineage>
        <taxon>Bacteria</taxon>
        <taxon>Bacillati</taxon>
        <taxon>Bacillota</taxon>
        <taxon>Hydrogenispora</taxon>
    </lineage>
</organism>
<accession>A0A4R1S542</accession>
<name>A0A4R1S542_HYDET</name>
<evidence type="ECO:0000313" key="1">
    <source>
        <dbReference type="EMBL" id="TCL74249.1"/>
    </source>
</evidence>
<reference evidence="1 2" key="1">
    <citation type="submission" date="2019-03" db="EMBL/GenBank/DDBJ databases">
        <title>Genomic Encyclopedia of Type Strains, Phase IV (KMG-IV): sequencing the most valuable type-strain genomes for metagenomic binning, comparative biology and taxonomic classification.</title>
        <authorList>
            <person name="Goeker M."/>
        </authorList>
    </citation>
    <scope>NUCLEOTIDE SEQUENCE [LARGE SCALE GENOMIC DNA]</scope>
    <source>
        <strain evidence="1 2">LX-B</strain>
    </source>
</reference>
<keyword evidence="2" id="KW-1185">Reference proteome</keyword>
<protein>
    <submittedName>
        <fullName evidence="1">Uncharacterized protein</fullName>
    </submittedName>
</protein>